<proteinExistence type="predicted"/>
<keyword evidence="2" id="KW-0812">Transmembrane</keyword>
<dbReference type="InterPro" id="IPR016137">
    <property type="entry name" value="RGS"/>
</dbReference>
<keyword evidence="2" id="KW-0472">Membrane</keyword>
<feature type="transmembrane region" description="Helical" evidence="2">
    <location>
        <begin position="1297"/>
        <end position="1317"/>
    </location>
</feature>
<dbReference type="Proteomes" id="UP000738325">
    <property type="component" value="Unassembled WGS sequence"/>
</dbReference>
<feature type="region of interest" description="Disordered" evidence="1">
    <location>
        <begin position="1015"/>
        <end position="1081"/>
    </location>
</feature>
<feature type="compositionally biased region" description="Basic residues" evidence="1">
    <location>
        <begin position="415"/>
        <end position="431"/>
    </location>
</feature>
<feature type="compositionally biased region" description="Polar residues" evidence="1">
    <location>
        <begin position="915"/>
        <end position="924"/>
    </location>
</feature>
<feature type="compositionally biased region" description="Polar residues" evidence="1">
    <location>
        <begin position="231"/>
        <end position="245"/>
    </location>
</feature>
<feature type="compositionally biased region" description="Low complexity" evidence="1">
    <location>
        <begin position="334"/>
        <end position="352"/>
    </location>
</feature>
<feature type="compositionally biased region" description="Pro residues" evidence="1">
    <location>
        <begin position="169"/>
        <end position="178"/>
    </location>
</feature>
<dbReference type="SUPFAM" id="SSF48097">
    <property type="entry name" value="Regulator of G-protein signaling, RGS"/>
    <property type="match status" value="1"/>
</dbReference>
<feature type="region of interest" description="Disordered" evidence="1">
    <location>
        <begin position="585"/>
        <end position="631"/>
    </location>
</feature>
<feature type="transmembrane region" description="Helical" evidence="2">
    <location>
        <begin position="1266"/>
        <end position="1285"/>
    </location>
</feature>
<sequence length="1384" mass="153691">MDGAGFQGMPRFPLTPAEEALVPRPHSSASQVAPALPAAYTRRGSTQMSSSPPRGQQQQHRPQYSRTHPQNHPYLSSPGQSQSQSHSQSHGSRIFSFSFSSSSVSNRPQQPSSSPSPPPASPSTPSNNAASNTIQHSNLNSNDLDEQEYPQNPQDSYHPYSSQLHSPIPMRPSSPIPVPRHSFSLTPRPAEAPSPQLYNELYENTPYQNQSGTSAPYRGSLDSYHRRVSPQLLQDTQDSWPSSYSIRMESPEPMSDSEDGSHSGAKGAEDLDKQQPRRSRSNGIFNHLPRYSKTSPNATDERMRDDRSQVRTSLESGPATRFSHDSQYPEAMARLSRSRSNLRLQQLQQQQQDVSDEERHQEARRSKPTWRPSLSLIRQESSNFNVLSLPDQHRRYPQNDQRRISDNRERDGVLPRKRSKKGQRKKKRRLSKQGQSRQQPLSPETGSQHRGIRLPDLMEVLEKRTRYPLGYDDFEAFLRSQRAAEYLNFWADVNAHEQLYRTFEISERRLKREQQLEERAMARDRRRLVLSGDMDRFSPEPDTSTPFGHGQPRNHGATPRPSIGQELNSSNVYIASRSSLQLPLNDHLSFPPETRRYGTQSSSVSFQPIPASLSQRRGSEQRTPSGAAAPGAYNRLLAGGAVGRRSSLENSRHSLNEVIPEDDNDSTDVPSNLAAGGHGRGSIDIIGNSRLVGRRPSTTVDYFGNGVRRSPSQQLSSQPLHDQSVQDEMAQLVEAVDNLLLQPNSNVSNTGLSQQSLQIVEPSLNRKPSAIRPDGSVGPLQPPLTIRRSGDSANIPGVYTTIQDGRSAALQIHSYRTISREDLEESALRIYHKYLIQLRTASMAAEEQSAAASKTSADPGIALGRGSMEKAIAPGWDGYAEQVIIEWNEKWRGRSAEARRSRRLSEKRSMHLKDSSNAGTQDSKSAAEKDGSHSSDDRVESKDAENMESGEKRESSSEGDTAARDQDNAIRPSGPQRMKVKRTETATGITAFLTRLLRTETTVVELPTLTINTTTVVEDAEETDESDYQDDDDYDSDIGEDEDEDEDEYRERDSEEPSRQSKFRALVPGQDGDLPYADNTVEGSLSGDAAVSEYGTIGSAIQLQTLISGHPAPSSTISQERTHLAERSGSVAPPLILQRTQEPSSISNPTTGIITLQSTPAPSDVASTAAQQPQVPLLPTSAGGLVGHSRSAAAFYLPLECRQRIHTQIQQEGRTDGAHVFGPAKGFVIDVVLRDHYYPLFLRHVRKQNLGLLHQNHVNNRIKQRGAIALGALLWTVLVAVQVTLVMMDWGGWRRPWVWVVNVVAGWPGAMLLATGVSGFSPLYGLLGKIAEDRHVFRLRRIIEPSIRLRHSRTAFLTLLHCLFWTLIVAVAFAAIPQRRTGKP</sequence>
<keyword evidence="5" id="KW-1185">Reference proteome</keyword>
<feature type="compositionally biased region" description="Acidic residues" evidence="1">
    <location>
        <begin position="1018"/>
        <end position="1048"/>
    </location>
</feature>
<feature type="compositionally biased region" description="Basic and acidic residues" evidence="1">
    <location>
        <begin position="299"/>
        <end position="309"/>
    </location>
</feature>
<name>A0A9P6RFG1_9FUNG</name>
<keyword evidence="2" id="KW-1133">Transmembrane helix</keyword>
<comment type="caution">
    <text evidence="4">The sequence shown here is derived from an EMBL/GenBank/DDBJ whole genome shotgun (WGS) entry which is preliminary data.</text>
</comment>
<feature type="region of interest" description="Disordered" evidence="1">
    <location>
        <begin position="767"/>
        <end position="792"/>
    </location>
</feature>
<feature type="compositionally biased region" description="Polar residues" evidence="1">
    <location>
        <begin position="205"/>
        <end position="214"/>
    </location>
</feature>
<feature type="compositionally biased region" description="Polar residues" evidence="1">
    <location>
        <begin position="132"/>
        <end position="142"/>
    </location>
</feature>
<feature type="compositionally biased region" description="Polar residues" evidence="1">
    <location>
        <begin position="376"/>
        <end position="386"/>
    </location>
</feature>
<protein>
    <recommendedName>
        <fullName evidence="3">RGS domain-containing protein</fullName>
    </recommendedName>
</protein>
<evidence type="ECO:0000313" key="4">
    <source>
        <dbReference type="EMBL" id="KAG0316476.1"/>
    </source>
</evidence>
<feature type="compositionally biased region" description="Basic and acidic residues" evidence="1">
    <location>
        <begin position="400"/>
        <end position="414"/>
    </location>
</feature>
<gene>
    <name evidence="4" type="ORF">BGZ99_006869</name>
</gene>
<dbReference type="InterPro" id="IPR036305">
    <property type="entry name" value="RGS_sf"/>
</dbReference>
<feature type="compositionally biased region" description="Polar residues" evidence="1">
    <location>
        <begin position="597"/>
        <end position="624"/>
    </location>
</feature>
<reference evidence="4" key="1">
    <citation type="journal article" date="2020" name="Fungal Divers.">
        <title>Resolving the Mortierellaceae phylogeny through synthesis of multi-gene phylogenetics and phylogenomics.</title>
        <authorList>
            <person name="Vandepol N."/>
            <person name="Liber J."/>
            <person name="Desiro A."/>
            <person name="Na H."/>
            <person name="Kennedy M."/>
            <person name="Barry K."/>
            <person name="Grigoriev I.V."/>
            <person name="Miller A.N."/>
            <person name="O'Donnell K."/>
            <person name="Stajich J.E."/>
            <person name="Bonito G."/>
        </authorList>
    </citation>
    <scope>NUCLEOTIDE SEQUENCE</scope>
    <source>
        <strain evidence="4">REB-010B</strain>
    </source>
</reference>
<evidence type="ECO:0000259" key="3">
    <source>
        <dbReference type="PROSITE" id="PS50132"/>
    </source>
</evidence>
<feature type="compositionally biased region" description="Low complexity" evidence="1">
    <location>
        <begin position="76"/>
        <end position="113"/>
    </location>
</feature>
<feature type="transmembrane region" description="Helical" evidence="2">
    <location>
        <begin position="1355"/>
        <end position="1376"/>
    </location>
</feature>
<organism evidence="4 5">
    <name type="scientific">Dissophora globulifera</name>
    <dbReference type="NCBI Taxonomy" id="979702"/>
    <lineage>
        <taxon>Eukaryota</taxon>
        <taxon>Fungi</taxon>
        <taxon>Fungi incertae sedis</taxon>
        <taxon>Mucoromycota</taxon>
        <taxon>Mortierellomycotina</taxon>
        <taxon>Mortierellomycetes</taxon>
        <taxon>Mortierellales</taxon>
        <taxon>Mortierellaceae</taxon>
        <taxon>Dissophora</taxon>
    </lineage>
</organism>
<feature type="domain" description="RGS" evidence="3">
    <location>
        <begin position="460"/>
        <end position="516"/>
    </location>
</feature>
<feature type="region of interest" description="Disordered" evidence="1">
    <location>
        <begin position="895"/>
        <end position="983"/>
    </location>
</feature>
<feature type="compositionally biased region" description="Basic and acidic residues" evidence="1">
    <location>
        <begin position="1049"/>
        <end position="1059"/>
    </location>
</feature>
<feature type="compositionally biased region" description="Basic and acidic residues" evidence="1">
    <location>
        <begin position="895"/>
        <end position="914"/>
    </location>
</feature>
<dbReference type="EMBL" id="JAAAIP010000478">
    <property type="protein sequence ID" value="KAG0316476.1"/>
    <property type="molecule type" value="Genomic_DNA"/>
</dbReference>
<evidence type="ECO:0000256" key="1">
    <source>
        <dbReference type="SAM" id="MobiDB-lite"/>
    </source>
</evidence>
<evidence type="ECO:0000256" key="2">
    <source>
        <dbReference type="SAM" id="Phobius"/>
    </source>
</evidence>
<dbReference type="OrthoDB" id="5584247at2759"/>
<accession>A0A9P6RFG1</accession>
<dbReference type="PROSITE" id="PS50132">
    <property type="entry name" value="RGS"/>
    <property type="match status" value="1"/>
</dbReference>
<feature type="compositionally biased region" description="Basic and acidic residues" evidence="1">
    <location>
        <begin position="925"/>
        <end position="968"/>
    </location>
</feature>
<feature type="compositionally biased region" description="Low complexity" evidence="1">
    <location>
        <begin position="47"/>
        <end position="66"/>
    </location>
</feature>
<evidence type="ECO:0000313" key="5">
    <source>
        <dbReference type="Proteomes" id="UP000738325"/>
    </source>
</evidence>
<feature type="region of interest" description="Disordered" evidence="1">
    <location>
        <begin position="531"/>
        <end position="565"/>
    </location>
</feature>
<feature type="compositionally biased region" description="Polar residues" evidence="1">
    <location>
        <begin position="149"/>
        <end position="165"/>
    </location>
</feature>
<feature type="region of interest" description="Disordered" evidence="1">
    <location>
        <begin position="1"/>
        <end position="453"/>
    </location>
</feature>